<evidence type="ECO:0000256" key="1">
    <source>
        <dbReference type="SAM" id="MobiDB-lite"/>
    </source>
</evidence>
<dbReference type="AlphaFoldDB" id="A0A8K0I4N1"/>
<reference evidence="2" key="1">
    <citation type="journal article" date="2017" name="Gigascience">
        <title>The genome draft of coconut (Cocos nucifera).</title>
        <authorList>
            <person name="Xiao Y."/>
            <person name="Xu P."/>
            <person name="Fan H."/>
            <person name="Baudouin L."/>
            <person name="Xia W."/>
            <person name="Bocs S."/>
            <person name="Xu J."/>
            <person name="Li Q."/>
            <person name="Guo A."/>
            <person name="Zhou L."/>
            <person name="Li J."/>
            <person name="Wu Y."/>
            <person name="Ma Z."/>
            <person name="Armero A."/>
            <person name="Issali A.E."/>
            <person name="Liu N."/>
            <person name="Peng M."/>
            <person name="Yang Y."/>
        </authorList>
    </citation>
    <scope>NUCLEOTIDE SEQUENCE</scope>
    <source>
        <tissue evidence="2">Spear leaf of Hainan Tall coconut</tissue>
    </source>
</reference>
<gene>
    <name evidence="2" type="ORF">COCNU_04G000920</name>
</gene>
<reference evidence="2" key="2">
    <citation type="submission" date="2019-07" db="EMBL/GenBank/DDBJ databases">
        <authorList>
            <person name="Yang Y."/>
            <person name="Bocs S."/>
            <person name="Baudouin L."/>
        </authorList>
    </citation>
    <scope>NUCLEOTIDE SEQUENCE</scope>
    <source>
        <tissue evidence="2">Spear leaf of Hainan Tall coconut</tissue>
    </source>
</reference>
<dbReference type="EMBL" id="CM017875">
    <property type="protein sequence ID" value="KAG1337786.1"/>
    <property type="molecule type" value="Genomic_DNA"/>
</dbReference>
<feature type="region of interest" description="Disordered" evidence="1">
    <location>
        <begin position="472"/>
        <end position="497"/>
    </location>
</feature>
<sequence length="497" mass="53952">MAKQHKAKKPENLGKGKVTPVQIAFIVDRYLADNNYTATLSAFRAETSDLFFKTKGKEVPKGLLGLGEILDEYISLKEQKVMVDQEKRRVEMALQGMQDVMRAYHSAGNPALPPSPPLLPSQFMATPMAPVLPVFCPTSGSGSPPGHVVVRSPVMNTAQQPIVPPHIETEPNNSSTPIHNSSSANKRKASKSASKVPSAPKRKRTEPPTKSSMVEGDTQRPKQMQIPIMIPFLPLFVLSDNVLISDVTCTNVSHETQKSAVRSTSNHLMIKSPAQGYSVAKSLFKQSPDSSPKTPPQALPSQPDKFASPPEKPSFQKTSVIKSQEIASSKISLVASETIIVSPLKGEGYYAVERSYHITSPYKSSPRKLSKREHVKGKLDFEEPDVPVPMSSAKTVVADCSISSTEVEMPGSFDFDLPDFDILDGDFSFSELLADMDIDFEGIPSCQLRSGDSIPGPGNNLCSECLETNQTLPDSSLSTSSVLSEKETSIQAKSFTS</sequence>
<evidence type="ECO:0000313" key="2">
    <source>
        <dbReference type="EMBL" id="KAG1337786.1"/>
    </source>
</evidence>
<name>A0A8K0I4N1_COCNU</name>
<proteinExistence type="predicted"/>
<evidence type="ECO:0000313" key="3">
    <source>
        <dbReference type="Proteomes" id="UP000797356"/>
    </source>
</evidence>
<feature type="region of interest" description="Disordered" evidence="1">
    <location>
        <begin position="284"/>
        <end position="318"/>
    </location>
</feature>
<dbReference type="PANTHER" id="PTHR35117">
    <property type="entry name" value="MYOSIN-M HEAVY PROTEIN"/>
    <property type="match status" value="1"/>
</dbReference>
<dbReference type="Proteomes" id="UP000797356">
    <property type="component" value="Chromosome 4"/>
</dbReference>
<comment type="caution">
    <text evidence="2">The sequence shown here is derived from an EMBL/GenBank/DDBJ whole genome shotgun (WGS) entry which is preliminary data.</text>
</comment>
<keyword evidence="3" id="KW-1185">Reference proteome</keyword>
<dbReference type="PANTHER" id="PTHR35117:SF1">
    <property type="entry name" value="MYOSIN-M HEAVY PROTEIN"/>
    <property type="match status" value="1"/>
</dbReference>
<protein>
    <submittedName>
        <fullName evidence="2">Polycystic kidney disease protein 1-like 3</fullName>
    </submittedName>
</protein>
<accession>A0A8K0I4N1</accession>
<organism evidence="2 3">
    <name type="scientific">Cocos nucifera</name>
    <name type="common">Coconut palm</name>
    <dbReference type="NCBI Taxonomy" id="13894"/>
    <lineage>
        <taxon>Eukaryota</taxon>
        <taxon>Viridiplantae</taxon>
        <taxon>Streptophyta</taxon>
        <taxon>Embryophyta</taxon>
        <taxon>Tracheophyta</taxon>
        <taxon>Spermatophyta</taxon>
        <taxon>Magnoliopsida</taxon>
        <taxon>Liliopsida</taxon>
        <taxon>Arecaceae</taxon>
        <taxon>Arecoideae</taxon>
        <taxon>Cocoseae</taxon>
        <taxon>Attaleinae</taxon>
        <taxon>Cocos</taxon>
    </lineage>
</organism>
<dbReference type="OrthoDB" id="1939654at2759"/>
<feature type="compositionally biased region" description="Polar residues" evidence="1">
    <location>
        <begin position="170"/>
        <end position="179"/>
    </location>
</feature>
<feature type="region of interest" description="Disordered" evidence="1">
    <location>
        <begin position="163"/>
        <end position="221"/>
    </location>
</feature>